<dbReference type="STRING" id="1111738.GCA_000427905_00767"/>
<gene>
    <name evidence="2" type="ORF">DIU77_02055</name>
</gene>
<keyword evidence="1" id="KW-1133">Transmembrane helix</keyword>
<name>A0A2W4K460_9PSEU</name>
<protein>
    <recommendedName>
        <fullName evidence="3">Transmembrane protein</fullName>
    </recommendedName>
</protein>
<feature type="transmembrane region" description="Helical" evidence="1">
    <location>
        <begin position="64"/>
        <end position="82"/>
    </location>
</feature>
<organism evidence="2">
    <name type="scientific">Thermocrispum agreste</name>
    <dbReference type="NCBI Taxonomy" id="37925"/>
    <lineage>
        <taxon>Bacteria</taxon>
        <taxon>Bacillati</taxon>
        <taxon>Actinomycetota</taxon>
        <taxon>Actinomycetes</taxon>
        <taxon>Pseudonocardiales</taxon>
        <taxon>Pseudonocardiaceae</taxon>
        <taxon>Thermocrispum</taxon>
    </lineage>
</organism>
<evidence type="ECO:0000313" key="2">
    <source>
        <dbReference type="EMBL" id="PZN01008.1"/>
    </source>
</evidence>
<feature type="transmembrane region" description="Helical" evidence="1">
    <location>
        <begin position="87"/>
        <end position="108"/>
    </location>
</feature>
<evidence type="ECO:0008006" key="3">
    <source>
        <dbReference type="Google" id="ProtNLM"/>
    </source>
</evidence>
<proteinExistence type="predicted"/>
<keyword evidence="1" id="KW-0472">Membrane</keyword>
<feature type="transmembrane region" description="Helical" evidence="1">
    <location>
        <begin position="26"/>
        <end position="44"/>
    </location>
</feature>
<feature type="transmembrane region" description="Helical" evidence="1">
    <location>
        <begin position="120"/>
        <end position="142"/>
    </location>
</feature>
<keyword evidence="1" id="KW-0812">Transmembrane</keyword>
<comment type="caution">
    <text evidence="2">The sequence shown here is derived from an EMBL/GenBank/DDBJ whole genome shotgun (WGS) entry which is preliminary data.</text>
</comment>
<evidence type="ECO:0000256" key="1">
    <source>
        <dbReference type="SAM" id="Phobius"/>
    </source>
</evidence>
<accession>A0A2W4K460</accession>
<sequence>MAQLASEIDEIGRSAAKRIDPGPRGLFVAVLVFVLMVAQLLPWVGDSAGWEVLVYGEDGAIPRLFAVTSTAAGIVASVLTLLTRRWWLSWVSAVGSCVAAVDGVLAIWSQQSAGASGEAGAGPGIGMVVAVVAMFMLAVAWLRTAWSRVD</sequence>
<dbReference type="EMBL" id="QGUI01000043">
    <property type="protein sequence ID" value="PZN01008.1"/>
    <property type="molecule type" value="Genomic_DNA"/>
</dbReference>
<dbReference type="AlphaFoldDB" id="A0A2W4K460"/>
<reference evidence="2" key="1">
    <citation type="submission" date="2018-05" db="EMBL/GenBank/DDBJ databases">
        <authorList>
            <person name="Lanie J.A."/>
            <person name="Ng W.-L."/>
            <person name="Kazmierczak K.M."/>
            <person name="Andrzejewski T.M."/>
            <person name="Davidsen T.M."/>
            <person name="Wayne K.J."/>
            <person name="Tettelin H."/>
            <person name="Glass J.I."/>
            <person name="Rusch D."/>
            <person name="Podicherti R."/>
            <person name="Tsui H.-C.T."/>
            <person name="Winkler M.E."/>
        </authorList>
    </citation>
    <scope>NUCLEOTIDE SEQUENCE</scope>
    <source>
        <strain evidence="2">ZC4RG45</strain>
    </source>
</reference>